<name>A0A9X0CHZ4_9CNID</name>
<evidence type="ECO:0000313" key="2">
    <source>
        <dbReference type="Proteomes" id="UP001163046"/>
    </source>
</evidence>
<proteinExistence type="predicted"/>
<protein>
    <submittedName>
        <fullName evidence="1">Uncharacterized protein</fullName>
    </submittedName>
</protein>
<accession>A0A9X0CHZ4</accession>
<dbReference type="EMBL" id="MU827356">
    <property type="protein sequence ID" value="KAJ7351756.1"/>
    <property type="molecule type" value="Genomic_DNA"/>
</dbReference>
<sequence>MQSNLLVHGWRVLQSNCVGSLVEGATTDELVDSFNTDDDDNEAEGSTLVEYGNELVEGDVPTKLWVSDDVTGATADELVDSFNTDDDDNEAEGSTLVEYGNELVEGDVLTKLWISDDVTGAIADELLVDSFNTEDEKPAVSMDDDDEREGSTLVEYGSELVEGDVPTKLWVFDDVTGATADEL</sequence>
<reference evidence="1" key="1">
    <citation type="submission" date="2023-01" db="EMBL/GenBank/DDBJ databases">
        <title>Genome assembly of the deep-sea coral Lophelia pertusa.</title>
        <authorList>
            <person name="Herrera S."/>
            <person name="Cordes E."/>
        </authorList>
    </citation>
    <scope>NUCLEOTIDE SEQUENCE</scope>
    <source>
        <strain evidence="1">USNM1676648</strain>
        <tissue evidence="1">Polyp</tissue>
    </source>
</reference>
<gene>
    <name evidence="1" type="ORF">OS493_035698</name>
</gene>
<comment type="caution">
    <text evidence="1">The sequence shown here is derived from an EMBL/GenBank/DDBJ whole genome shotgun (WGS) entry which is preliminary data.</text>
</comment>
<organism evidence="1 2">
    <name type="scientific">Desmophyllum pertusum</name>
    <dbReference type="NCBI Taxonomy" id="174260"/>
    <lineage>
        <taxon>Eukaryota</taxon>
        <taxon>Metazoa</taxon>
        <taxon>Cnidaria</taxon>
        <taxon>Anthozoa</taxon>
        <taxon>Hexacorallia</taxon>
        <taxon>Scleractinia</taxon>
        <taxon>Caryophylliina</taxon>
        <taxon>Caryophylliidae</taxon>
        <taxon>Desmophyllum</taxon>
    </lineage>
</organism>
<dbReference type="Proteomes" id="UP001163046">
    <property type="component" value="Unassembled WGS sequence"/>
</dbReference>
<dbReference type="AlphaFoldDB" id="A0A9X0CHZ4"/>
<keyword evidence="2" id="KW-1185">Reference proteome</keyword>
<evidence type="ECO:0000313" key="1">
    <source>
        <dbReference type="EMBL" id="KAJ7351756.1"/>
    </source>
</evidence>
<feature type="non-terminal residue" evidence="1">
    <location>
        <position position="183"/>
    </location>
</feature>